<evidence type="ECO:0000313" key="2">
    <source>
        <dbReference type="Proteomes" id="UP000589626"/>
    </source>
</evidence>
<dbReference type="AlphaFoldDB" id="A0A7W4VWH1"/>
<accession>A0A7W4VWH1</accession>
<sequence length="27" mass="2791">MAVVFVVNSRKGATVLSETSVLITAVV</sequence>
<keyword evidence="2" id="KW-1185">Reference proteome</keyword>
<reference evidence="1 2" key="1">
    <citation type="submission" date="2020-08" db="EMBL/GenBank/DDBJ databases">
        <title>Sequencing the genomes of 1000 actinobacteria strains.</title>
        <authorList>
            <person name="Klenk H.-P."/>
        </authorList>
    </citation>
    <scope>NUCLEOTIDE SEQUENCE [LARGE SCALE GENOMIC DNA]</scope>
    <source>
        <strain evidence="1 2">DSM 105498</strain>
    </source>
</reference>
<gene>
    <name evidence="1" type="ORF">FHU40_002909</name>
</gene>
<organism evidence="1 2">
    <name type="scientific">Nocardioides soli</name>
    <dbReference type="NCBI Taxonomy" id="1036020"/>
    <lineage>
        <taxon>Bacteria</taxon>
        <taxon>Bacillati</taxon>
        <taxon>Actinomycetota</taxon>
        <taxon>Actinomycetes</taxon>
        <taxon>Propionibacteriales</taxon>
        <taxon>Nocardioidaceae</taxon>
        <taxon>Nocardioides</taxon>
    </lineage>
</organism>
<evidence type="ECO:0000313" key="1">
    <source>
        <dbReference type="EMBL" id="MBB3043091.1"/>
    </source>
</evidence>
<comment type="caution">
    <text evidence="1">The sequence shown here is derived from an EMBL/GenBank/DDBJ whole genome shotgun (WGS) entry which is preliminary data.</text>
</comment>
<protein>
    <submittedName>
        <fullName evidence="1">Uncharacterized protein</fullName>
    </submittedName>
</protein>
<proteinExistence type="predicted"/>
<name>A0A7W4VWH1_9ACTN</name>
<dbReference type="Proteomes" id="UP000589626">
    <property type="component" value="Unassembled WGS sequence"/>
</dbReference>
<dbReference type="EMBL" id="JACHWR010000002">
    <property type="protein sequence ID" value="MBB3043091.1"/>
    <property type="molecule type" value="Genomic_DNA"/>
</dbReference>